<evidence type="ECO:0000259" key="4">
    <source>
        <dbReference type="SMART" id="SM00560"/>
    </source>
</evidence>
<dbReference type="SUPFAM" id="SSF49899">
    <property type="entry name" value="Concanavalin A-like lectins/glucanases"/>
    <property type="match status" value="1"/>
</dbReference>
<accession>A0A1I3CCJ6</accession>
<proteinExistence type="predicted"/>
<dbReference type="PROSITE" id="PS51318">
    <property type="entry name" value="TAT"/>
    <property type="match status" value="1"/>
</dbReference>
<evidence type="ECO:0000256" key="1">
    <source>
        <dbReference type="ARBA" id="ARBA00022729"/>
    </source>
</evidence>
<keyword evidence="2" id="KW-1015">Disulfide bond</keyword>
<dbReference type="InterPro" id="IPR006311">
    <property type="entry name" value="TAT_signal"/>
</dbReference>
<feature type="region of interest" description="Disordered" evidence="3">
    <location>
        <begin position="214"/>
        <end position="233"/>
    </location>
</feature>
<evidence type="ECO:0000256" key="3">
    <source>
        <dbReference type="SAM" id="MobiDB-lite"/>
    </source>
</evidence>
<feature type="region of interest" description="Disordered" evidence="3">
    <location>
        <begin position="251"/>
        <end position="291"/>
    </location>
</feature>
<dbReference type="STRING" id="504797.SAMN05421678_13118"/>
<gene>
    <name evidence="5" type="ORF">SAMN05421678_13118</name>
</gene>
<dbReference type="Pfam" id="PF13385">
    <property type="entry name" value="Laminin_G_3"/>
    <property type="match status" value="1"/>
</dbReference>
<name>A0A1I3CCJ6_9ACTN</name>
<dbReference type="Gene3D" id="2.60.120.200">
    <property type="match status" value="1"/>
</dbReference>
<dbReference type="InterPro" id="IPR013320">
    <property type="entry name" value="ConA-like_dom_sf"/>
</dbReference>
<organism evidence="5 6">
    <name type="scientific">Actinopolymorpha cephalotaxi</name>
    <dbReference type="NCBI Taxonomy" id="504797"/>
    <lineage>
        <taxon>Bacteria</taxon>
        <taxon>Bacillati</taxon>
        <taxon>Actinomycetota</taxon>
        <taxon>Actinomycetes</taxon>
        <taxon>Propionibacteriales</taxon>
        <taxon>Actinopolymorphaceae</taxon>
        <taxon>Actinopolymorpha</taxon>
    </lineage>
</organism>
<dbReference type="SMART" id="SM00560">
    <property type="entry name" value="LamGL"/>
    <property type="match status" value="1"/>
</dbReference>
<keyword evidence="5" id="KW-0430">Lectin</keyword>
<reference evidence="5 6" key="1">
    <citation type="submission" date="2016-10" db="EMBL/GenBank/DDBJ databases">
        <authorList>
            <person name="de Groot N.N."/>
        </authorList>
    </citation>
    <scope>NUCLEOTIDE SEQUENCE [LARGE SCALE GENOMIC DNA]</scope>
    <source>
        <strain evidence="5 6">CPCC 202808</strain>
    </source>
</reference>
<dbReference type="AlphaFoldDB" id="A0A1I3CCJ6"/>
<evidence type="ECO:0000313" key="6">
    <source>
        <dbReference type="Proteomes" id="UP000199052"/>
    </source>
</evidence>
<dbReference type="EMBL" id="FOOI01000031">
    <property type="protein sequence ID" value="SFH71751.1"/>
    <property type="molecule type" value="Genomic_DNA"/>
</dbReference>
<dbReference type="GO" id="GO:0030246">
    <property type="term" value="F:carbohydrate binding"/>
    <property type="evidence" value="ECO:0007669"/>
    <property type="project" value="UniProtKB-KW"/>
</dbReference>
<dbReference type="Proteomes" id="UP000199052">
    <property type="component" value="Unassembled WGS sequence"/>
</dbReference>
<keyword evidence="1" id="KW-0732">Signal</keyword>
<dbReference type="InterPro" id="IPR006558">
    <property type="entry name" value="LamG-like"/>
</dbReference>
<evidence type="ECO:0000313" key="5">
    <source>
        <dbReference type="EMBL" id="SFH71751.1"/>
    </source>
</evidence>
<sequence length="291" mass="30694">MNSEPNGEPTEQAFRPSRRSVLAGSAAVAAGVTIGNITPAAAEPPTSHLIARWSFDHDHDGQVVDDSENGYHGTLIGHPTYVPGKVGKALRLDGAGDAVEVPAELTKGMAAITFAAWFRMDQPWPWGRFIAGFAGGTGALYMEAKGQNLTPVVSLRDGGARADARTFGRIEAGEWHHLAVTAADGQVRCYLDGREAARQDGVTFDPAHLSGGTGYLGAAPDTSANPPKPRGVLPGALDDVRIYDVALDAEQIQGLSGPPPAPPGRNTPRYRPARDTAPETWRGSTRWIGSC</sequence>
<evidence type="ECO:0000256" key="2">
    <source>
        <dbReference type="ARBA" id="ARBA00023157"/>
    </source>
</evidence>
<feature type="domain" description="LamG-like jellyroll fold" evidence="4">
    <location>
        <begin position="110"/>
        <end position="250"/>
    </location>
</feature>
<protein>
    <submittedName>
        <fullName evidence="5">Concanavalin A-like lectin/glucanases superfamily protein</fullName>
    </submittedName>
</protein>